<comment type="caution">
    <text evidence="1">The sequence shown here is derived from an EMBL/GenBank/DDBJ whole genome shotgun (WGS) entry which is preliminary data.</text>
</comment>
<name>A0ACB9Z1N8_9PEZI</name>
<protein>
    <submittedName>
        <fullName evidence="1">Uncharacterized protein</fullName>
    </submittedName>
</protein>
<gene>
    <name evidence="1" type="ORF">F4820DRAFT_448046</name>
</gene>
<sequence>MSYIDFPHNFQHAVLHSVSYPENTILKTIDTYPNSLAKATALLNEREYDLFENLSTEWEIPIRDLDAASAVDKSNIQSLETLHQWLGIRIQASASSSLPAVTGTKKDPKCRFICLYGMHSRSKLKLTRAMLGDILTFHQVMPAFLDFLYVFGQQSEPADLQFSGFREQVVLSSPPSDLVQPGLERSGQHYQVCYNLRGVTLIEENKHDIMENVWSIRQAVFHHQFDVLNGNILWITVKGNLEIQQRFKALTDKNARPQDKSFATTEDCFRSSLSAHLMYCYWATEDWRWHIKWLERVVDKQHIMSVLGPSGTGYAHKTYTAQDIQDLQIWEERTRQAITALEGNVDIMSALVMFYRRLAQDRNFPLRKKCSSDVATFAAQVGNIVSDHRMQIKRAEFLVRTISDRRQLVIQHLQSQSASRSERLSRNMEQEQVFMLIITVMTLIYLPATFVSTFFSTDVIKYQDPDNPGGSYSSAAMARWLQVTLPLTALTCGVAWSARRCMLARRRENEFGLKRRTTSVKLKETFSSSITLLPFHNKSLERN</sequence>
<proteinExistence type="predicted"/>
<reference evidence="1 2" key="1">
    <citation type="journal article" date="2022" name="New Phytol.">
        <title>Ecological generalism drives hyperdiversity of secondary metabolite gene clusters in xylarialean endophytes.</title>
        <authorList>
            <person name="Franco M.E.E."/>
            <person name="Wisecaver J.H."/>
            <person name="Arnold A.E."/>
            <person name="Ju Y.M."/>
            <person name="Slot J.C."/>
            <person name="Ahrendt S."/>
            <person name="Moore L.P."/>
            <person name="Eastman K.E."/>
            <person name="Scott K."/>
            <person name="Konkel Z."/>
            <person name="Mondo S.J."/>
            <person name="Kuo A."/>
            <person name="Hayes R.D."/>
            <person name="Haridas S."/>
            <person name="Andreopoulos B."/>
            <person name="Riley R."/>
            <person name="LaButti K."/>
            <person name="Pangilinan J."/>
            <person name="Lipzen A."/>
            <person name="Amirebrahimi M."/>
            <person name="Yan J."/>
            <person name="Adam C."/>
            <person name="Keymanesh K."/>
            <person name="Ng V."/>
            <person name="Louie K."/>
            <person name="Northen T."/>
            <person name="Drula E."/>
            <person name="Henrissat B."/>
            <person name="Hsieh H.M."/>
            <person name="Youens-Clark K."/>
            <person name="Lutzoni F."/>
            <person name="Miadlikowska J."/>
            <person name="Eastwood D.C."/>
            <person name="Hamelin R.C."/>
            <person name="Grigoriev I.V."/>
            <person name="U'Ren J.M."/>
        </authorList>
    </citation>
    <scope>NUCLEOTIDE SEQUENCE [LARGE SCALE GENOMIC DNA]</scope>
    <source>
        <strain evidence="1 2">CBS 119005</strain>
    </source>
</reference>
<organism evidence="1 2">
    <name type="scientific">Hypoxylon rubiginosum</name>
    <dbReference type="NCBI Taxonomy" id="110542"/>
    <lineage>
        <taxon>Eukaryota</taxon>
        <taxon>Fungi</taxon>
        <taxon>Dikarya</taxon>
        <taxon>Ascomycota</taxon>
        <taxon>Pezizomycotina</taxon>
        <taxon>Sordariomycetes</taxon>
        <taxon>Xylariomycetidae</taxon>
        <taxon>Xylariales</taxon>
        <taxon>Hypoxylaceae</taxon>
        <taxon>Hypoxylon</taxon>
    </lineage>
</organism>
<dbReference type="EMBL" id="MU393472">
    <property type="protein sequence ID" value="KAI4865407.1"/>
    <property type="molecule type" value="Genomic_DNA"/>
</dbReference>
<evidence type="ECO:0000313" key="1">
    <source>
        <dbReference type="EMBL" id="KAI4865407.1"/>
    </source>
</evidence>
<keyword evidence="2" id="KW-1185">Reference proteome</keyword>
<accession>A0ACB9Z1N8</accession>
<dbReference type="Proteomes" id="UP001497700">
    <property type="component" value="Unassembled WGS sequence"/>
</dbReference>
<evidence type="ECO:0000313" key="2">
    <source>
        <dbReference type="Proteomes" id="UP001497700"/>
    </source>
</evidence>